<reference evidence="1" key="5">
    <citation type="journal article" date="2021" name="G3 (Bethesda)">
        <title>Aegilops tauschii genome assembly Aet v5.0 features greater sequence contiguity and improved annotation.</title>
        <authorList>
            <person name="Wang L."/>
            <person name="Zhu T."/>
            <person name="Rodriguez J.C."/>
            <person name="Deal K.R."/>
            <person name="Dubcovsky J."/>
            <person name="McGuire P.E."/>
            <person name="Lux T."/>
            <person name="Spannagl M."/>
            <person name="Mayer K.F.X."/>
            <person name="Baldrich P."/>
            <person name="Meyers B.C."/>
            <person name="Huo N."/>
            <person name="Gu Y.Q."/>
            <person name="Zhou H."/>
            <person name="Devos K.M."/>
            <person name="Bennetzen J.L."/>
            <person name="Unver T."/>
            <person name="Budak H."/>
            <person name="Gulick P.J."/>
            <person name="Galiba G."/>
            <person name="Kalapos B."/>
            <person name="Nelson D.R."/>
            <person name="Li P."/>
            <person name="You F.M."/>
            <person name="Luo M.C."/>
            <person name="Dvorak J."/>
        </authorList>
    </citation>
    <scope>NUCLEOTIDE SEQUENCE [LARGE SCALE GENOMIC DNA]</scope>
    <source>
        <strain evidence="1">cv. AL8/78</strain>
    </source>
</reference>
<reference evidence="1" key="4">
    <citation type="submission" date="2019-03" db="UniProtKB">
        <authorList>
            <consortium name="EnsemblPlants"/>
        </authorList>
    </citation>
    <scope>IDENTIFICATION</scope>
</reference>
<name>A0A453HME0_AEGTS</name>
<dbReference type="EnsemblPlants" id="AET4Gv20238700.18">
    <property type="protein sequence ID" value="AET4Gv20238700.18"/>
    <property type="gene ID" value="AET4Gv20238700"/>
</dbReference>
<dbReference type="EnsemblPlants" id="AET4Gv20238700.17">
    <property type="protein sequence ID" value="AET4Gv20238700.17"/>
    <property type="gene ID" value="AET4Gv20238700"/>
</dbReference>
<reference evidence="1" key="3">
    <citation type="journal article" date="2017" name="Nature">
        <title>Genome sequence of the progenitor of the wheat D genome Aegilops tauschii.</title>
        <authorList>
            <person name="Luo M.C."/>
            <person name="Gu Y.Q."/>
            <person name="Puiu D."/>
            <person name="Wang H."/>
            <person name="Twardziok S.O."/>
            <person name="Deal K.R."/>
            <person name="Huo N."/>
            <person name="Zhu T."/>
            <person name="Wang L."/>
            <person name="Wang Y."/>
            <person name="McGuire P.E."/>
            <person name="Liu S."/>
            <person name="Long H."/>
            <person name="Ramasamy R.K."/>
            <person name="Rodriguez J.C."/>
            <person name="Van S.L."/>
            <person name="Yuan L."/>
            <person name="Wang Z."/>
            <person name="Xia Z."/>
            <person name="Xiao L."/>
            <person name="Anderson O.D."/>
            <person name="Ouyang S."/>
            <person name="Liang Y."/>
            <person name="Zimin A.V."/>
            <person name="Pertea G."/>
            <person name="Qi P."/>
            <person name="Bennetzen J.L."/>
            <person name="Dai X."/>
            <person name="Dawson M.W."/>
            <person name="Muller H.G."/>
            <person name="Kugler K."/>
            <person name="Rivarola-Duarte L."/>
            <person name="Spannagl M."/>
            <person name="Mayer K.F.X."/>
            <person name="Lu F.H."/>
            <person name="Bevan M.W."/>
            <person name="Leroy P."/>
            <person name="Li P."/>
            <person name="You F.M."/>
            <person name="Sun Q."/>
            <person name="Liu Z."/>
            <person name="Lyons E."/>
            <person name="Wicker T."/>
            <person name="Salzberg S.L."/>
            <person name="Devos K.M."/>
            <person name="Dvorak J."/>
        </authorList>
    </citation>
    <scope>NUCLEOTIDE SEQUENCE [LARGE SCALE GENOMIC DNA]</scope>
    <source>
        <strain evidence="1">cv. AL8/78</strain>
    </source>
</reference>
<reference evidence="2" key="2">
    <citation type="journal article" date="2017" name="Nat. Plants">
        <title>The Aegilops tauschii genome reveals multiple impacts of transposons.</title>
        <authorList>
            <person name="Zhao G."/>
            <person name="Zou C."/>
            <person name="Li K."/>
            <person name="Wang K."/>
            <person name="Li T."/>
            <person name="Gao L."/>
            <person name="Zhang X."/>
            <person name="Wang H."/>
            <person name="Yang Z."/>
            <person name="Liu X."/>
            <person name="Jiang W."/>
            <person name="Mao L."/>
            <person name="Kong X."/>
            <person name="Jiao Y."/>
            <person name="Jia J."/>
        </authorList>
    </citation>
    <scope>NUCLEOTIDE SEQUENCE [LARGE SCALE GENOMIC DNA]</scope>
    <source>
        <strain evidence="2">cv. AL8/78</strain>
    </source>
</reference>
<organism evidence="1 2">
    <name type="scientific">Aegilops tauschii subsp. strangulata</name>
    <name type="common">Goatgrass</name>
    <dbReference type="NCBI Taxonomy" id="200361"/>
    <lineage>
        <taxon>Eukaryota</taxon>
        <taxon>Viridiplantae</taxon>
        <taxon>Streptophyta</taxon>
        <taxon>Embryophyta</taxon>
        <taxon>Tracheophyta</taxon>
        <taxon>Spermatophyta</taxon>
        <taxon>Magnoliopsida</taxon>
        <taxon>Liliopsida</taxon>
        <taxon>Poales</taxon>
        <taxon>Poaceae</taxon>
        <taxon>BOP clade</taxon>
        <taxon>Pooideae</taxon>
        <taxon>Triticodae</taxon>
        <taxon>Triticeae</taxon>
        <taxon>Triticinae</taxon>
        <taxon>Aegilops</taxon>
    </lineage>
</organism>
<evidence type="ECO:0000313" key="1">
    <source>
        <dbReference type="EnsemblPlants" id="AET4Gv20238700.17"/>
    </source>
</evidence>
<dbReference type="Proteomes" id="UP000015105">
    <property type="component" value="Chromosome 4D"/>
</dbReference>
<dbReference type="AlphaFoldDB" id="A0A453HME0"/>
<accession>A0A453HME0</accession>
<proteinExistence type="predicted"/>
<reference evidence="2" key="1">
    <citation type="journal article" date="2014" name="Science">
        <title>Ancient hybridizations among the ancestral genomes of bread wheat.</title>
        <authorList>
            <consortium name="International Wheat Genome Sequencing Consortium,"/>
            <person name="Marcussen T."/>
            <person name="Sandve S.R."/>
            <person name="Heier L."/>
            <person name="Spannagl M."/>
            <person name="Pfeifer M."/>
            <person name="Jakobsen K.S."/>
            <person name="Wulff B.B."/>
            <person name="Steuernagel B."/>
            <person name="Mayer K.F."/>
            <person name="Olsen O.A."/>
        </authorList>
    </citation>
    <scope>NUCLEOTIDE SEQUENCE [LARGE SCALE GENOMIC DNA]</scope>
    <source>
        <strain evidence="2">cv. AL8/78</strain>
    </source>
</reference>
<protein>
    <submittedName>
        <fullName evidence="1">Uncharacterized protein</fullName>
    </submittedName>
</protein>
<keyword evidence="2" id="KW-1185">Reference proteome</keyword>
<evidence type="ECO:0000313" key="2">
    <source>
        <dbReference type="Proteomes" id="UP000015105"/>
    </source>
</evidence>
<sequence length="130" mass="14814">MQVMVTSFHSTSGCYLPISKCNVLPISTVGLKLSLNMSLIWGSRLLVVSMFKSWRRPRLLAHDGHGLVIIYSVRFNFLSAFCFSNMEKDWNTSMHIVLINDIKFIQSKQLIVSKTRVSLHNISPLILFVV</sequence>
<dbReference type="Gramene" id="AET4Gv20238700.18">
    <property type="protein sequence ID" value="AET4Gv20238700.18"/>
    <property type="gene ID" value="AET4Gv20238700"/>
</dbReference>
<dbReference type="Gramene" id="AET4Gv20238700.17">
    <property type="protein sequence ID" value="AET4Gv20238700.17"/>
    <property type="gene ID" value="AET4Gv20238700"/>
</dbReference>